<dbReference type="Proteomes" id="UP000008221">
    <property type="component" value="Chromosome"/>
</dbReference>
<dbReference type="RefSeq" id="WP_011720617.1">
    <property type="nucleotide sequence ID" value="NC_008578.1"/>
</dbReference>
<dbReference type="EMBL" id="CP000481">
    <property type="protein sequence ID" value="ABK53554.1"/>
    <property type="molecule type" value="Genomic_DNA"/>
</dbReference>
<dbReference type="InParanoid" id="A0LVU4"/>
<evidence type="ECO:0000313" key="2">
    <source>
        <dbReference type="EMBL" id="ABK53554.1"/>
    </source>
</evidence>
<evidence type="ECO:0000313" key="3">
    <source>
        <dbReference type="Proteomes" id="UP000008221"/>
    </source>
</evidence>
<feature type="compositionally biased region" description="Acidic residues" evidence="1">
    <location>
        <begin position="53"/>
        <end position="71"/>
    </location>
</feature>
<keyword evidence="3" id="KW-1185">Reference proteome</keyword>
<proteinExistence type="predicted"/>
<sequence>MAGRPLPPDPSVPAEVPEADAAEQQTEAARDSEETGEAAPVVPRITRKRWEADAVDPDDERVVVLDEDDYR</sequence>
<dbReference type="AlphaFoldDB" id="A0LVU4"/>
<accession>A0LVU4</accession>
<dbReference type="HOGENOM" id="CLU_2730711_0_0_11"/>
<feature type="region of interest" description="Disordered" evidence="1">
    <location>
        <begin position="1"/>
        <end position="43"/>
    </location>
</feature>
<feature type="compositionally biased region" description="Pro residues" evidence="1">
    <location>
        <begin position="1"/>
        <end position="11"/>
    </location>
</feature>
<reference evidence="2 3" key="1">
    <citation type="journal article" date="2009" name="Genome Res.">
        <title>Complete genome of the cellulolytic thermophile Acidothermus cellulolyticus 11B provides insights into its ecophysiological and evolutionary adaptations.</title>
        <authorList>
            <person name="Barabote R.D."/>
            <person name="Xie G."/>
            <person name="Leu D.H."/>
            <person name="Normand P."/>
            <person name="Necsulea A."/>
            <person name="Daubin V."/>
            <person name="Medigue C."/>
            <person name="Adney W.S."/>
            <person name="Xu X.C."/>
            <person name="Lapidus A."/>
            <person name="Parales R.E."/>
            <person name="Detter C."/>
            <person name="Pujic P."/>
            <person name="Bruce D."/>
            <person name="Lavire C."/>
            <person name="Challacombe J.F."/>
            <person name="Brettin T.S."/>
            <person name="Berry A.M."/>
        </authorList>
    </citation>
    <scope>NUCLEOTIDE SEQUENCE [LARGE SCALE GENOMIC DNA]</scope>
    <source>
        <strain evidence="3">ATCC 43068 / DSM 8971 / 11B</strain>
    </source>
</reference>
<name>A0LVU4_ACIC1</name>
<evidence type="ECO:0000256" key="1">
    <source>
        <dbReference type="SAM" id="MobiDB-lite"/>
    </source>
</evidence>
<feature type="region of interest" description="Disordered" evidence="1">
    <location>
        <begin position="52"/>
        <end position="71"/>
    </location>
</feature>
<dbReference type="STRING" id="351607.Acel_1782"/>
<organism evidence="2 3">
    <name type="scientific">Acidothermus cellulolyticus (strain ATCC 43068 / DSM 8971 / 11B)</name>
    <dbReference type="NCBI Taxonomy" id="351607"/>
    <lineage>
        <taxon>Bacteria</taxon>
        <taxon>Bacillati</taxon>
        <taxon>Actinomycetota</taxon>
        <taxon>Actinomycetes</taxon>
        <taxon>Acidothermales</taxon>
        <taxon>Acidothermaceae</taxon>
        <taxon>Acidothermus</taxon>
    </lineage>
</organism>
<dbReference type="KEGG" id="ace:Acel_1782"/>
<protein>
    <submittedName>
        <fullName evidence="2">Uncharacterized protein</fullName>
    </submittedName>
</protein>
<gene>
    <name evidence="2" type="ordered locus">Acel_1782</name>
</gene>